<keyword evidence="3" id="KW-0804">Transcription</keyword>
<dbReference type="Gene3D" id="1.10.357.10">
    <property type="entry name" value="Tetracycline Repressor, domain 2"/>
    <property type="match status" value="1"/>
</dbReference>
<dbReference type="EMBL" id="VITT01000001">
    <property type="protein sequence ID" value="TWB64141.1"/>
    <property type="molecule type" value="Genomic_DNA"/>
</dbReference>
<dbReference type="InterPro" id="IPR011075">
    <property type="entry name" value="TetR_C"/>
</dbReference>
<dbReference type="GO" id="GO:0000976">
    <property type="term" value="F:transcription cis-regulatory region binding"/>
    <property type="evidence" value="ECO:0007669"/>
    <property type="project" value="TreeGrafter"/>
</dbReference>
<feature type="DNA-binding region" description="H-T-H motif" evidence="4">
    <location>
        <begin position="58"/>
        <end position="77"/>
    </location>
</feature>
<sequence>MGQGETAVMEDETSGGHPSGCPDGRPGGRQRKAGDTRRAEIIAAALELLHEVGPGGTTTTAIARRIGMAQGSLFRHFPTKRAMWEALLDSLSHRIAPPIQEALNGAGSPMVRLRQVMHTWLGLAESIPALSSLMFSREVLADSPDMRSLLAERLQRPHRIYCALIREGIAAGEVSPDTDVERVGWILSGMKHSLVMRWTLLDRTLDMHADLDVMLDTIIAGMSRR</sequence>
<keyword evidence="2 4" id="KW-0238">DNA-binding</keyword>
<dbReference type="PROSITE" id="PS50977">
    <property type="entry name" value="HTH_TETR_2"/>
    <property type="match status" value="1"/>
</dbReference>
<proteinExistence type="predicted"/>
<reference evidence="7 8" key="1">
    <citation type="submission" date="2019-06" db="EMBL/GenBank/DDBJ databases">
        <title>Genomic Encyclopedia of Type Strains, Phase IV (KMG-V): Genome sequencing to study the core and pangenomes of soil and plant-associated prokaryotes.</title>
        <authorList>
            <person name="Whitman W."/>
        </authorList>
    </citation>
    <scope>NUCLEOTIDE SEQUENCE [LARGE SCALE GENOMIC DNA]</scope>
    <source>
        <strain evidence="7 8">BR 11140</strain>
    </source>
</reference>
<evidence type="ECO:0000256" key="5">
    <source>
        <dbReference type="SAM" id="MobiDB-lite"/>
    </source>
</evidence>
<dbReference type="InterPro" id="IPR001647">
    <property type="entry name" value="HTH_TetR"/>
</dbReference>
<evidence type="ECO:0000256" key="4">
    <source>
        <dbReference type="PROSITE-ProRule" id="PRU00335"/>
    </source>
</evidence>
<protein>
    <submittedName>
        <fullName evidence="7">TetR family transcriptional regulator</fullName>
    </submittedName>
</protein>
<dbReference type="PRINTS" id="PR00455">
    <property type="entry name" value="HTHTETR"/>
</dbReference>
<dbReference type="AlphaFoldDB" id="A0A560IZK2"/>
<organism evidence="7 8">
    <name type="scientific">Nitrospirillum amazonense</name>
    <dbReference type="NCBI Taxonomy" id="28077"/>
    <lineage>
        <taxon>Bacteria</taxon>
        <taxon>Pseudomonadati</taxon>
        <taxon>Pseudomonadota</taxon>
        <taxon>Alphaproteobacteria</taxon>
        <taxon>Rhodospirillales</taxon>
        <taxon>Azospirillaceae</taxon>
        <taxon>Nitrospirillum</taxon>
    </lineage>
</organism>
<dbReference type="InterPro" id="IPR009057">
    <property type="entry name" value="Homeodomain-like_sf"/>
</dbReference>
<evidence type="ECO:0000256" key="3">
    <source>
        <dbReference type="ARBA" id="ARBA00023163"/>
    </source>
</evidence>
<dbReference type="GO" id="GO:0003700">
    <property type="term" value="F:DNA-binding transcription factor activity"/>
    <property type="evidence" value="ECO:0007669"/>
    <property type="project" value="TreeGrafter"/>
</dbReference>
<comment type="caution">
    <text evidence="7">The sequence shown here is derived from an EMBL/GenBank/DDBJ whole genome shotgun (WGS) entry which is preliminary data.</text>
</comment>
<dbReference type="Gene3D" id="1.10.10.60">
    <property type="entry name" value="Homeodomain-like"/>
    <property type="match status" value="1"/>
</dbReference>
<evidence type="ECO:0000313" key="8">
    <source>
        <dbReference type="Proteomes" id="UP000318050"/>
    </source>
</evidence>
<accession>A0A560IZK2</accession>
<dbReference type="OrthoDB" id="9802802at2"/>
<dbReference type="PANTHER" id="PTHR30055:SF234">
    <property type="entry name" value="HTH-TYPE TRANSCRIPTIONAL REGULATOR BETI"/>
    <property type="match status" value="1"/>
</dbReference>
<dbReference type="Pfam" id="PF16925">
    <property type="entry name" value="TetR_C_13"/>
    <property type="match status" value="1"/>
</dbReference>
<dbReference type="InterPro" id="IPR050109">
    <property type="entry name" value="HTH-type_TetR-like_transc_reg"/>
</dbReference>
<evidence type="ECO:0000256" key="2">
    <source>
        <dbReference type="ARBA" id="ARBA00023125"/>
    </source>
</evidence>
<dbReference type="SUPFAM" id="SSF46689">
    <property type="entry name" value="Homeodomain-like"/>
    <property type="match status" value="1"/>
</dbReference>
<keyword evidence="1" id="KW-0805">Transcription regulation</keyword>
<name>A0A560IZK2_9PROT</name>
<evidence type="ECO:0000259" key="6">
    <source>
        <dbReference type="PROSITE" id="PS50977"/>
    </source>
</evidence>
<dbReference type="InterPro" id="IPR036271">
    <property type="entry name" value="Tet_transcr_reg_TetR-rel_C_sf"/>
</dbReference>
<feature type="region of interest" description="Disordered" evidence="5">
    <location>
        <begin position="1"/>
        <end position="35"/>
    </location>
</feature>
<evidence type="ECO:0000313" key="7">
    <source>
        <dbReference type="EMBL" id="TWB64141.1"/>
    </source>
</evidence>
<gene>
    <name evidence="7" type="ORF">FBZ92_10134</name>
</gene>
<dbReference type="SUPFAM" id="SSF48498">
    <property type="entry name" value="Tetracyclin repressor-like, C-terminal domain"/>
    <property type="match status" value="1"/>
</dbReference>
<dbReference type="PANTHER" id="PTHR30055">
    <property type="entry name" value="HTH-TYPE TRANSCRIPTIONAL REGULATOR RUTR"/>
    <property type="match status" value="1"/>
</dbReference>
<evidence type="ECO:0000256" key="1">
    <source>
        <dbReference type="ARBA" id="ARBA00023015"/>
    </source>
</evidence>
<dbReference type="Proteomes" id="UP000318050">
    <property type="component" value="Unassembled WGS sequence"/>
</dbReference>
<feature type="domain" description="HTH tetR-type" evidence="6">
    <location>
        <begin position="35"/>
        <end position="95"/>
    </location>
</feature>
<dbReference type="Pfam" id="PF00440">
    <property type="entry name" value="TetR_N"/>
    <property type="match status" value="1"/>
</dbReference>